<dbReference type="PANTHER" id="PTHR23526:SF2">
    <property type="entry name" value="MAJOR FACILITATOR SUPERFAMILY (MFS) PROFILE DOMAIN-CONTAINING PROTEIN"/>
    <property type="match status" value="1"/>
</dbReference>
<feature type="signal peptide" evidence="4">
    <location>
        <begin position="1"/>
        <end position="23"/>
    </location>
</feature>
<comment type="subcellular location">
    <subcellularLocation>
        <location evidence="1">Cell membrane</location>
        <topology evidence="1">Multi-pass membrane protein</topology>
    </subcellularLocation>
</comment>
<dbReference type="InterPro" id="IPR011701">
    <property type="entry name" value="MFS"/>
</dbReference>
<proteinExistence type="predicted"/>
<feature type="transmembrane region" description="Helical" evidence="3">
    <location>
        <begin position="43"/>
        <end position="67"/>
    </location>
</feature>
<evidence type="ECO:0000256" key="4">
    <source>
        <dbReference type="SAM" id="SignalP"/>
    </source>
</evidence>
<feature type="chain" id="PRO_5038787114" description="MFS transporter" evidence="4">
    <location>
        <begin position="24"/>
        <end position="438"/>
    </location>
</feature>
<feature type="transmembrane region" description="Helical" evidence="3">
    <location>
        <begin position="307"/>
        <end position="327"/>
    </location>
</feature>
<protein>
    <recommendedName>
        <fullName evidence="7">MFS transporter</fullName>
    </recommendedName>
</protein>
<dbReference type="SUPFAM" id="SSF103473">
    <property type="entry name" value="MFS general substrate transporter"/>
    <property type="match status" value="1"/>
</dbReference>
<keyword evidence="4" id="KW-0732">Signal</keyword>
<dbReference type="GO" id="GO:0005886">
    <property type="term" value="C:plasma membrane"/>
    <property type="evidence" value="ECO:0007669"/>
    <property type="project" value="UniProtKB-SubCell"/>
</dbReference>
<feature type="region of interest" description="Disordered" evidence="2">
    <location>
        <begin position="1"/>
        <end position="34"/>
    </location>
</feature>
<feature type="compositionally biased region" description="Low complexity" evidence="2">
    <location>
        <begin position="20"/>
        <end position="30"/>
    </location>
</feature>
<feature type="transmembrane region" description="Helical" evidence="3">
    <location>
        <begin position="166"/>
        <end position="185"/>
    </location>
</feature>
<dbReference type="InterPro" id="IPR036259">
    <property type="entry name" value="MFS_trans_sf"/>
</dbReference>
<reference evidence="5 6" key="1">
    <citation type="submission" date="2019-06" db="EMBL/GenBank/DDBJ databases">
        <title>Whole genome shotgun sequence of Brevibacillus parabrevis NBRC 12334.</title>
        <authorList>
            <person name="Hosoyama A."/>
            <person name="Uohara A."/>
            <person name="Ohji S."/>
            <person name="Ichikawa N."/>
        </authorList>
    </citation>
    <scope>NUCLEOTIDE SEQUENCE [LARGE SCALE GENOMIC DNA]</scope>
    <source>
        <strain evidence="5 6">NBRC 12334</strain>
    </source>
</reference>
<evidence type="ECO:0008006" key="7">
    <source>
        <dbReference type="Google" id="ProtNLM"/>
    </source>
</evidence>
<keyword evidence="3" id="KW-1133">Transmembrane helix</keyword>
<feature type="transmembrane region" description="Helical" evidence="3">
    <location>
        <begin position="106"/>
        <end position="125"/>
    </location>
</feature>
<dbReference type="AlphaFoldDB" id="A0A4Y3PEE8"/>
<dbReference type="STRING" id="54914.AV540_19530"/>
<name>A0A4Y3PEE8_BREPA</name>
<dbReference type="EMBL" id="BJMH01000002">
    <property type="protein sequence ID" value="GEB31065.1"/>
    <property type="molecule type" value="Genomic_DNA"/>
</dbReference>
<evidence type="ECO:0000313" key="5">
    <source>
        <dbReference type="EMBL" id="GEB31065.1"/>
    </source>
</evidence>
<dbReference type="RefSeq" id="WP_122965107.1">
    <property type="nucleotide sequence ID" value="NZ_BJMH01000002.1"/>
</dbReference>
<feature type="transmembrane region" description="Helical" evidence="3">
    <location>
        <begin position="131"/>
        <end position="154"/>
    </location>
</feature>
<feature type="transmembrane region" description="Helical" evidence="3">
    <location>
        <begin position="333"/>
        <end position="357"/>
    </location>
</feature>
<keyword evidence="3" id="KW-0472">Membrane</keyword>
<sequence length="438" mass="48027">MQQKTKNRLPAFFPAMNSTSSKAPGSAAPKSPKPGELDNQARLLLLVNGLFIAAGALSGTFVNVYLWKVKSQFAPIAWFTFATHLAGALTFWLAGAYVKQFNKMNILRAGMAGSALFYLLVLLAGPQAVSYAVWLGLVQGMAVGFFWLAFNVVYFEITGPDNRDRFNGWAGLLASVGGMLAPWLSGWLISRLPGNNGYRLIFALSLALFVVGGIISFFLKKRQSEGTYSWGFSFRCLREEPKWRLAAAALAAQGMREGVFGFIIGLFVYIATKSEMTLGNFWLITSAVGLLSYYVAAKWYAPRYRKWGMLTGAVMMSGILLLFFWQVSYTTLLAFGIVVSLAYPLFSMPMISTVFDLIGTNEQSAKNRVEYVVLREFALDVGRLVGISLFLLVTAISVSASTLNWLVFAIGTGPVLAWLCMKSLFPGPGTDDAKQSRT</sequence>
<dbReference type="InterPro" id="IPR052528">
    <property type="entry name" value="Sugar_transport-like"/>
</dbReference>
<feature type="transmembrane region" description="Helical" evidence="3">
    <location>
        <begin position="197"/>
        <end position="219"/>
    </location>
</feature>
<dbReference type="Pfam" id="PF07690">
    <property type="entry name" value="MFS_1"/>
    <property type="match status" value="1"/>
</dbReference>
<dbReference type="Gene3D" id="1.20.1250.20">
    <property type="entry name" value="MFS general substrate transporter like domains"/>
    <property type="match status" value="1"/>
</dbReference>
<dbReference type="Proteomes" id="UP000316882">
    <property type="component" value="Unassembled WGS sequence"/>
</dbReference>
<evidence type="ECO:0000256" key="3">
    <source>
        <dbReference type="SAM" id="Phobius"/>
    </source>
</evidence>
<gene>
    <name evidence="5" type="primary">yqgE</name>
    <name evidence="5" type="ORF">BPA01_06450</name>
</gene>
<organism evidence="5 6">
    <name type="scientific">Brevibacillus parabrevis</name>
    <dbReference type="NCBI Taxonomy" id="54914"/>
    <lineage>
        <taxon>Bacteria</taxon>
        <taxon>Bacillati</taxon>
        <taxon>Bacillota</taxon>
        <taxon>Bacilli</taxon>
        <taxon>Bacillales</taxon>
        <taxon>Paenibacillaceae</taxon>
        <taxon>Brevibacillus</taxon>
    </lineage>
</organism>
<evidence type="ECO:0000313" key="6">
    <source>
        <dbReference type="Proteomes" id="UP000316882"/>
    </source>
</evidence>
<feature type="transmembrane region" description="Helical" evidence="3">
    <location>
        <begin position="73"/>
        <end position="94"/>
    </location>
</feature>
<evidence type="ECO:0000256" key="1">
    <source>
        <dbReference type="ARBA" id="ARBA00004651"/>
    </source>
</evidence>
<comment type="caution">
    <text evidence="5">The sequence shown here is derived from an EMBL/GenBank/DDBJ whole genome shotgun (WGS) entry which is preliminary data.</text>
</comment>
<evidence type="ECO:0000256" key="2">
    <source>
        <dbReference type="SAM" id="MobiDB-lite"/>
    </source>
</evidence>
<accession>A0A4Y3PEE8</accession>
<feature type="transmembrane region" description="Helical" evidence="3">
    <location>
        <begin position="377"/>
        <end position="399"/>
    </location>
</feature>
<dbReference type="PANTHER" id="PTHR23526">
    <property type="entry name" value="INTEGRAL MEMBRANE TRANSPORT PROTEIN-RELATED"/>
    <property type="match status" value="1"/>
</dbReference>
<keyword evidence="3" id="KW-0812">Transmembrane</keyword>
<dbReference type="GO" id="GO:0022857">
    <property type="term" value="F:transmembrane transporter activity"/>
    <property type="evidence" value="ECO:0007669"/>
    <property type="project" value="InterPro"/>
</dbReference>
<feature type="transmembrane region" description="Helical" evidence="3">
    <location>
        <begin position="277"/>
        <end position="295"/>
    </location>
</feature>
<dbReference type="CDD" id="cd06174">
    <property type="entry name" value="MFS"/>
    <property type="match status" value="1"/>
</dbReference>
<keyword evidence="6" id="KW-1185">Reference proteome</keyword>